<keyword evidence="2" id="KW-1185">Reference proteome</keyword>
<name>A0A4C1X5A3_EUMVA</name>
<organism evidence="1 2">
    <name type="scientific">Eumeta variegata</name>
    <name type="common">Bagworm moth</name>
    <name type="synonym">Eumeta japonica</name>
    <dbReference type="NCBI Taxonomy" id="151549"/>
    <lineage>
        <taxon>Eukaryota</taxon>
        <taxon>Metazoa</taxon>
        <taxon>Ecdysozoa</taxon>
        <taxon>Arthropoda</taxon>
        <taxon>Hexapoda</taxon>
        <taxon>Insecta</taxon>
        <taxon>Pterygota</taxon>
        <taxon>Neoptera</taxon>
        <taxon>Endopterygota</taxon>
        <taxon>Lepidoptera</taxon>
        <taxon>Glossata</taxon>
        <taxon>Ditrysia</taxon>
        <taxon>Tineoidea</taxon>
        <taxon>Psychidae</taxon>
        <taxon>Oiketicinae</taxon>
        <taxon>Eumeta</taxon>
    </lineage>
</organism>
<proteinExistence type="predicted"/>
<protein>
    <submittedName>
        <fullName evidence="1">Uncharacterized protein</fullName>
    </submittedName>
</protein>
<gene>
    <name evidence="1" type="ORF">EVAR_46989_1</name>
</gene>
<evidence type="ECO:0000313" key="2">
    <source>
        <dbReference type="Proteomes" id="UP000299102"/>
    </source>
</evidence>
<accession>A0A4C1X5A3</accession>
<dbReference type="OrthoDB" id="8830751at2759"/>
<evidence type="ECO:0000313" key="1">
    <source>
        <dbReference type="EMBL" id="GBP58926.1"/>
    </source>
</evidence>
<dbReference type="AlphaFoldDB" id="A0A4C1X5A3"/>
<sequence length="200" mass="21417">MTGTSAYTFAFYCSPYAVAFVRPKLKSTCAERARGAARSSAGRASLAPRGRSEPSGLFPPAHFFYAADATSSAIATDSLANFTALGARAAVIKREASDCGMQRAPAVSKRPQQSTRSYVYTGQQNADDSDCFRQAIPAHIRFVPELCRAEQTYAPTGFEKYGHTCAVADHTVNYSVWDTSGLLRLPQNHGAHHAGANATS</sequence>
<reference evidence="1 2" key="1">
    <citation type="journal article" date="2019" name="Commun. Biol.">
        <title>The bagworm genome reveals a unique fibroin gene that provides high tensile strength.</title>
        <authorList>
            <person name="Kono N."/>
            <person name="Nakamura H."/>
            <person name="Ohtoshi R."/>
            <person name="Tomita M."/>
            <person name="Numata K."/>
            <person name="Arakawa K."/>
        </authorList>
    </citation>
    <scope>NUCLEOTIDE SEQUENCE [LARGE SCALE GENOMIC DNA]</scope>
</reference>
<dbReference type="Proteomes" id="UP000299102">
    <property type="component" value="Unassembled WGS sequence"/>
</dbReference>
<comment type="caution">
    <text evidence="1">The sequence shown here is derived from an EMBL/GenBank/DDBJ whole genome shotgun (WGS) entry which is preliminary data.</text>
</comment>
<dbReference type="EMBL" id="BGZK01000748">
    <property type="protein sequence ID" value="GBP58926.1"/>
    <property type="molecule type" value="Genomic_DNA"/>
</dbReference>